<dbReference type="CDD" id="cd06850">
    <property type="entry name" value="biotinyl_domain"/>
    <property type="match status" value="1"/>
</dbReference>
<evidence type="ECO:0000256" key="16">
    <source>
        <dbReference type="ARBA" id="ARBA00049495"/>
    </source>
</evidence>
<dbReference type="GO" id="GO:0016042">
    <property type="term" value="P:lipid catabolic process"/>
    <property type="evidence" value="ECO:0007669"/>
    <property type="project" value="UniProtKB-KW"/>
</dbReference>
<dbReference type="InterPro" id="IPR005482">
    <property type="entry name" value="Biotin_COase_C"/>
</dbReference>
<evidence type="ECO:0000256" key="5">
    <source>
        <dbReference type="ARBA" id="ARBA00022598"/>
    </source>
</evidence>
<feature type="domain" description="Lipoyl-binding" evidence="17">
    <location>
        <begin position="578"/>
        <end position="657"/>
    </location>
</feature>
<evidence type="ECO:0000259" key="17">
    <source>
        <dbReference type="PROSITE" id="PS50968"/>
    </source>
</evidence>
<dbReference type="PROSITE" id="PS50975">
    <property type="entry name" value="ATP_GRASP"/>
    <property type="match status" value="1"/>
</dbReference>
<dbReference type="PROSITE" id="PS00188">
    <property type="entry name" value="BIOTIN"/>
    <property type="match status" value="1"/>
</dbReference>
<evidence type="ECO:0000256" key="11">
    <source>
        <dbReference type="ARBA" id="ARBA00022963"/>
    </source>
</evidence>
<reference evidence="20" key="1">
    <citation type="submission" date="2015-10" db="EMBL/GenBank/DDBJ databases">
        <authorList>
            <person name="Gilbert D.G."/>
        </authorList>
    </citation>
    <scope>NUCLEOTIDE SEQUENCE</scope>
</reference>
<evidence type="ECO:0000256" key="13">
    <source>
        <dbReference type="ARBA" id="ARBA00023128"/>
    </source>
</evidence>
<keyword evidence="5 20" id="KW-0436">Ligase</keyword>
<dbReference type="InterPro" id="IPR011761">
    <property type="entry name" value="ATP-grasp"/>
</dbReference>
<keyword evidence="13" id="KW-0496">Mitochondrion</keyword>
<dbReference type="FunFam" id="3.30.1490.20:FF:000003">
    <property type="entry name" value="acetyl-CoA carboxylase isoform X1"/>
    <property type="match status" value="1"/>
</dbReference>
<dbReference type="InterPro" id="IPR050856">
    <property type="entry name" value="Biotin_carboxylase_complex"/>
</dbReference>
<dbReference type="PROSITE" id="PS00867">
    <property type="entry name" value="CPSASE_2"/>
    <property type="match status" value="1"/>
</dbReference>
<dbReference type="InterPro" id="IPR041265">
    <property type="entry name" value="PCC_BT"/>
</dbReference>
<dbReference type="Pfam" id="PF00289">
    <property type="entry name" value="Biotin_carb_N"/>
    <property type="match status" value="1"/>
</dbReference>
<feature type="domain" description="ATP-grasp" evidence="18">
    <location>
        <begin position="120"/>
        <end position="317"/>
    </location>
</feature>
<evidence type="ECO:0000256" key="4">
    <source>
        <dbReference type="ARBA" id="ARBA00013050"/>
    </source>
</evidence>
<dbReference type="Gene3D" id="2.40.50.100">
    <property type="match status" value="1"/>
</dbReference>
<dbReference type="SUPFAM" id="SSF52440">
    <property type="entry name" value="PreATP-grasp domain"/>
    <property type="match status" value="1"/>
</dbReference>
<dbReference type="GO" id="GO:0046872">
    <property type="term" value="F:metal ion binding"/>
    <property type="evidence" value="ECO:0007669"/>
    <property type="project" value="UniProtKB-KW"/>
</dbReference>
<evidence type="ECO:0000256" key="7">
    <source>
        <dbReference type="ARBA" id="ARBA00022741"/>
    </source>
</evidence>
<keyword evidence="11" id="KW-0442">Lipid degradation</keyword>
<dbReference type="SMART" id="SM00878">
    <property type="entry name" value="Biotin_carb_C"/>
    <property type="match status" value="1"/>
</dbReference>
<dbReference type="EMBL" id="CZRL01000086">
    <property type="protein sequence ID" value="CUS52670.1"/>
    <property type="molecule type" value="Genomic_DNA"/>
</dbReference>
<evidence type="ECO:0000256" key="8">
    <source>
        <dbReference type="ARBA" id="ARBA00022840"/>
    </source>
</evidence>
<dbReference type="FunFam" id="3.30.470.20:FF:000028">
    <property type="entry name" value="Methylcrotonoyl-CoA carboxylase subunit alpha, mitochondrial"/>
    <property type="match status" value="1"/>
</dbReference>
<dbReference type="AlphaFoldDB" id="A0A160TT54"/>
<dbReference type="SUPFAM" id="SSF51230">
    <property type="entry name" value="Single hybrid motif"/>
    <property type="match status" value="1"/>
</dbReference>
<evidence type="ECO:0000256" key="1">
    <source>
        <dbReference type="ARBA" id="ARBA00001953"/>
    </source>
</evidence>
<keyword evidence="12" id="KW-0443">Lipid metabolism</keyword>
<dbReference type="PROSITE" id="PS50968">
    <property type="entry name" value="BIOTINYL_LIPOYL"/>
    <property type="match status" value="1"/>
</dbReference>
<dbReference type="NCBIfam" id="NF006367">
    <property type="entry name" value="PRK08591.1"/>
    <property type="match status" value="1"/>
</dbReference>
<evidence type="ECO:0000256" key="3">
    <source>
        <dbReference type="ARBA" id="ARBA00005060"/>
    </source>
</evidence>
<dbReference type="InterPro" id="IPR000089">
    <property type="entry name" value="Biotin_lipoyl"/>
</dbReference>
<dbReference type="PANTHER" id="PTHR18866">
    <property type="entry name" value="CARBOXYLASE:PYRUVATE/ACETYL-COA/PROPIONYL-COA CARBOXYLASE"/>
    <property type="match status" value="1"/>
</dbReference>
<dbReference type="SUPFAM" id="SSF56059">
    <property type="entry name" value="Glutathione synthetase ATP-binding domain-like"/>
    <property type="match status" value="1"/>
</dbReference>
<evidence type="ECO:0000256" key="10">
    <source>
        <dbReference type="ARBA" id="ARBA00022946"/>
    </source>
</evidence>
<dbReference type="Pfam" id="PF18140">
    <property type="entry name" value="PCC_BT"/>
    <property type="match status" value="1"/>
</dbReference>
<dbReference type="InterPro" id="IPR005481">
    <property type="entry name" value="BC-like_N"/>
</dbReference>
<dbReference type="PANTHER" id="PTHR18866:SF33">
    <property type="entry name" value="METHYLCROTONOYL-COA CARBOXYLASE SUBUNIT ALPHA, MITOCHONDRIAL-RELATED"/>
    <property type="match status" value="1"/>
</dbReference>
<keyword evidence="6" id="KW-0479">Metal-binding</keyword>
<proteinExistence type="predicted"/>
<evidence type="ECO:0000259" key="19">
    <source>
        <dbReference type="PROSITE" id="PS50979"/>
    </source>
</evidence>
<feature type="domain" description="Biotin carboxylation" evidence="19">
    <location>
        <begin position="1"/>
        <end position="447"/>
    </location>
</feature>
<dbReference type="GO" id="GO:0005759">
    <property type="term" value="C:mitochondrial matrix"/>
    <property type="evidence" value="ECO:0007669"/>
    <property type="project" value="UniProtKB-SubCell"/>
</dbReference>
<keyword evidence="15" id="KW-0092">Biotin</keyword>
<dbReference type="Gene3D" id="3.30.700.30">
    <property type="match status" value="1"/>
</dbReference>
<dbReference type="EC" id="6.4.1.3" evidence="4"/>
<evidence type="ECO:0000256" key="9">
    <source>
        <dbReference type="ARBA" id="ARBA00022842"/>
    </source>
</evidence>
<evidence type="ECO:0000313" key="20">
    <source>
        <dbReference type="EMBL" id="CUS52670.1"/>
    </source>
</evidence>
<dbReference type="SUPFAM" id="SSF51246">
    <property type="entry name" value="Rudiment single hybrid motif"/>
    <property type="match status" value="1"/>
</dbReference>
<keyword evidence="14" id="KW-0464">Manganese</keyword>
<name>A0A160TT54_9ZZZZ</name>
<comment type="pathway">
    <text evidence="3">Metabolic intermediate metabolism; propanoyl-CoA degradation; succinyl-CoA from propanoyl-CoA: step 1/3.</text>
</comment>
<keyword evidence="7" id="KW-0547">Nucleotide-binding</keyword>
<accession>A0A160TT54</accession>
<dbReference type="InterPro" id="IPR011764">
    <property type="entry name" value="Biotin_carboxylation_dom"/>
</dbReference>
<dbReference type="InterPro" id="IPR016185">
    <property type="entry name" value="PreATP-grasp_dom_sf"/>
</dbReference>
<evidence type="ECO:0000256" key="15">
    <source>
        <dbReference type="ARBA" id="ARBA00023267"/>
    </source>
</evidence>
<evidence type="ECO:0000256" key="14">
    <source>
        <dbReference type="ARBA" id="ARBA00023211"/>
    </source>
</evidence>
<dbReference type="FunFam" id="3.40.50.20:FF:000010">
    <property type="entry name" value="Propionyl-CoA carboxylase subunit alpha"/>
    <property type="match status" value="1"/>
</dbReference>
<dbReference type="Pfam" id="PF02785">
    <property type="entry name" value="Biotin_carb_C"/>
    <property type="match status" value="1"/>
</dbReference>
<gene>
    <name evidence="20" type="ORF">MGWOODY_XGa579</name>
</gene>
<evidence type="ECO:0000256" key="12">
    <source>
        <dbReference type="ARBA" id="ARBA00023098"/>
    </source>
</evidence>
<dbReference type="UniPathway" id="UPA00945">
    <property type="reaction ID" value="UER00908"/>
</dbReference>
<dbReference type="PROSITE" id="PS00866">
    <property type="entry name" value="CPSASE_1"/>
    <property type="match status" value="1"/>
</dbReference>
<dbReference type="InterPro" id="IPR011053">
    <property type="entry name" value="Single_hybrid_motif"/>
</dbReference>
<dbReference type="Pfam" id="PF02786">
    <property type="entry name" value="CPSase_L_D2"/>
    <property type="match status" value="1"/>
</dbReference>
<dbReference type="FunFam" id="2.40.50.100:FF:000003">
    <property type="entry name" value="Acetyl-CoA carboxylase biotin carboxyl carrier protein"/>
    <property type="match status" value="1"/>
</dbReference>
<dbReference type="Pfam" id="PF00364">
    <property type="entry name" value="Biotin_lipoyl"/>
    <property type="match status" value="1"/>
</dbReference>
<dbReference type="Gene3D" id="3.30.470.20">
    <property type="entry name" value="ATP-grasp fold, B domain"/>
    <property type="match status" value="1"/>
</dbReference>
<dbReference type="InterPro" id="IPR001882">
    <property type="entry name" value="Biotin_BS"/>
</dbReference>
<evidence type="ECO:0000256" key="6">
    <source>
        <dbReference type="ARBA" id="ARBA00022723"/>
    </source>
</evidence>
<evidence type="ECO:0000259" key="18">
    <source>
        <dbReference type="PROSITE" id="PS50975"/>
    </source>
</evidence>
<sequence length="661" mass="72206">MFKKVLIANRGEIACRIVRSLRQLGVGSVAVFSDADRDAMHTVYADEAVAIGPAPSAQSYLSIDRLVDACLQTRADAVHPGYGFLSENSSFLKALSAAGIAFIGPGQRAIEVMGDKIAAKALARKAGISVIPGYDEALEGVDDALEKASAIGYPVMLKASAGGGGKGMRVAFNSTECREGFDRAQNEAQTSFGDNRIFIEKYIERPRHIEIQVLGDHHGNCVYLHERECSIQRRHQKVIEEAPSTFIDSATRAAMGQQAVDLAKAVDYYSAGTVEFIVDQARNFYFLEMNTRLQVEHPVTEMITGLDLVELMLRIAAGEELPFTQSDVPMNGWAIESRIYAENPARGFVPATGRLIHYRQPPQSGSVRVDSGVSEGSEISIHYDPMVAKLICHGSDRNAAIALMRESLDQFHIQGVVTNVPFLASLLAHKRFVTGETTTAFIDEEYPEGFVSQTPSEPLLSNIIALIAVVHQRSLVFQWCDNPPSSNPRKTHVVRTAGASYRCSVESEDGSYSVRVNGYALKLTTAWTGAEKVTAFSVDGERYYAQVERTDISYSVVHAGFLVSALILEPHTSELYDFMPLRTPKDQSHLLLSPMPGLLISIDVEAGDAVHAGQALAVIEAMKMENVLKAERDCVIETIHAAVGDTLEPDQPIIEFQVQTQ</sequence>
<protein>
    <recommendedName>
        <fullName evidence="4">propionyl-CoA carboxylase</fullName>
        <ecNumber evidence="4">6.4.1.3</ecNumber>
    </recommendedName>
</protein>
<comment type="catalytic activity">
    <reaction evidence="16">
        <text>propanoyl-CoA + hydrogencarbonate + ATP = (S)-methylmalonyl-CoA + ADP + phosphate + H(+)</text>
        <dbReference type="Rhea" id="RHEA:23720"/>
        <dbReference type="ChEBI" id="CHEBI:15378"/>
        <dbReference type="ChEBI" id="CHEBI:17544"/>
        <dbReference type="ChEBI" id="CHEBI:30616"/>
        <dbReference type="ChEBI" id="CHEBI:43474"/>
        <dbReference type="ChEBI" id="CHEBI:57327"/>
        <dbReference type="ChEBI" id="CHEBI:57392"/>
        <dbReference type="ChEBI" id="CHEBI:456216"/>
        <dbReference type="EC" id="6.4.1.3"/>
    </reaction>
    <physiologicalReaction direction="left-to-right" evidence="16">
        <dbReference type="Rhea" id="RHEA:23721"/>
    </physiologicalReaction>
</comment>
<keyword evidence="8" id="KW-0067">ATP-binding</keyword>
<dbReference type="InterPro" id="IPR005479">
    <property type="entry name" value="CPAse_ATP-bd"/>
</dbReference>
<dbReference type="GO" id="GO:0004658">
    <property type="term" value="F:propionyl-CoA carboxylase activity"/>
    <property type="evidence" value="ECO:0007669"/>
    <property type="project" value="UniProtKB-EC"/>
</dbReference>
<organism evidence="20">
    <name type="scientific">hydrothermal vent metagenome</name>
    <dbReference type="NCBI Taxonomy" id="652676"/>
    <lineage>
        <taxon>unclassified sequences</taxon>
        <taxon>metagenomes</taxon>
        <taxon>ecological metagenomes</taxon>
    </lineage>
</organism>
<evidence type="ECO:0000256" key="2">
    <source>
        <dbReference type="ARBA" id="ARBA00004305"/>
    </source>
</evidence>
<dbReference type="GO" id="GO:0005524">
    <property type="term" value="F:ATP binding"/>
    <property type="evidence" value="ECO:0007669"/>
    <property type="project" value="UniProtKB-KW"/>
</dbReference>
<dbReference type="PROSITE" id="PS50979">
    <property type="entry name" value="BC"/>
    <property type="match status" value="1"/>
</dbReference>
<keyword evidence="10" id="KW-0809">Transit peptide</keyword>
<comment type="subcellular location">
    <subcellularLocation>
        <location evidence="2">Mitochondrion matrix</location>
    </subcellularLocation>
</comment>
<comment type="cofactor">
    <cofactor evidence="1">
        <name>biotin</name>
        <dbReference type="ChEBI" id="CHEBI:57586"/>
    </cofactor>
</comment>
<dbReference type="InterPro" id="IPR011054">
    <property type="entry name" value="Rudment_hybrid_motif"/>
</dbReference>
<keyword evidence="9" id="KW-0460">Magnesium</keyword>